<keyword evidence="6" id="KW-1185">Reference proteome</keyword>
<sequence length="564" mass="62297">MCGIFASLSRSRHVCPNPRTAHLLDNRGPDCSHTLERSVAANHPVYAVFRSTVLGLRGAGVVSQPLTDAASASVLCWNGEAWKLDQQPVSGNDAQAVADLLFKASTPQAEDRADGAQERMIAAISKIRGPYAFVFYDAPHKLLYFGRDCLGRRSLLQSTNEAGELVLSSICDKTVSETWCEVEADGIYVADLSASADTSVSWLSTKFPVTHIPYIYEGSESPPAQSLILPYPPLNKALPEVSPIPLQQDSPAVELLKDHLMRSLRLRLQIQSAQPEYHASVAILFSGGLDCTVLARLTHGILPYDYPIDLLNVAFENPRIHRSRDTEDSTFSPYEVCPDRMTGRASLAELRRVCPERKWSFVEINVPYTETLAHRDRVVALMHPHSTEMDLSIAYALYFASRGVGSRRESKLAGAIDYATPARILLSGLGADELFGGYQRHSTAFLRDGFAGLIDELELDINRLGKRNLGRDDRVISNWGKEVRFPYLDEELLFWALNAPVWEKTGFGQEASSDSDGSAKVEPGKKVLRLLAWMLGMEQLASEKKRAIQFGARTAKMETGKTKG</sequence>
<dbReference type="PROSITE" id="PS51278">
    <property type="entry name" value="GATASE_TYPE_2"/>
    <property type="match status" value="1"/>
</dbReference>
<dbReference type="GeneID" id="54293353"/>
<dbReference type="Proteomes" id="UP000799438">
    <property type="component" value="Unassembled WGS sequence"/>
</dbReference>
<dbReference type="RefSeq" id="XP_033399344.1">
    <property type="nucleotide sequence ID" value="XM_033535857.1"/>
</dbReference>
<dbReference type="Gene3D" id="3.60.20.10">
    <property type="entry name" value="Glutamine Phosphoribosylpyrophosphate, subunit 1, domain 1"/>
    <property type="match status" value="1"/>
</dbReference>
<accession>A0A6A6BHL0</accession>
<dbReference type="CDD" id="cd01991">
    <property type="entry name" value="Asn_synthase_B_C"/>
    <property type="match status" value="1"/>
</dbReference>
<dbReference type="Pfam" id="PF00733">
    <property type="entry name" value="Asn_synthase"/>
    <property type="match status" value="2"/>
</dbReference>
<dbReference type="SUPFAM" id="SSF56235">
    <property type="entry name" value="N-terminal nucleophile aminohydrolases (Ntn hydrolases)"/>
    <property type="match status" value="1"/>
</dbReference>
<evidence type="ECO:0000256" key="1">
    <source>
        <dbReference type="ARBA" id="ARBA00022605"/>
    </source>
</evidence>
<dbReference type="InterPro" id="IPR017932">
    <property type="entry name" value="GATase_2_dom"/>
</dbReference>
<dbReference type="GO" id="GO:0004066">
    <property type="term" value="F:asparagine synthase (glutamine-hydrolyzing) activity"/>
    <property type="evidence" value="ECO:0007669"/>
    <property type="project" value="InterPro"/>
</dbReference>
<reference evidence="5" key="1">
    <citation type="journal article" date="2020" name="Stud. Mycol.">
        <title>101 Dothideomycetes genomes: a test case for predicting lifestyles and emergence of pathogens.</title>
        <authorList>
            <person name="Haridas S."/>
            <person name="Albert R."/>
            <person name="Binder M."/>
            <person name="Bloem J."/>
            <person name="Labutti K."/>
            <person name="Salamov A."/>
            <person name="Andreopoulos B."/>
            <person name="Baker S."/>
            <person name="Barry K."/>
            <person name="Bills G."/>
            <person name="Bluhm B."/>
            <person name="Cannon C."/>
            <person name="Castanera R."/>
            <person name="Culley D."/>
            <person name="Daum C."/>
            <person name="Ezra D."/>
            <person name="Gonzalez J."/>
            <person name="Henrissat B."/>
            <person name="Kuo A."/>
            <person name="Liang C."/>
            <person name="Lipzen A."/>
            <person name="Lutzoni F."/>
            <person name="Magnuson J."/>
            <person name="Mondo S."/>
            <person name="Nolan M."/>
            <person name="Ohm R."/>
            <person name="Pangilinan J."/>
            <person name="Park H.-J."/>
            <person name="Ramirez L."/>
            <person name="Alfaro M."/>
            <person name="Sun H."/>
            <person name="Tritt A."/>
            <person name="Yoshinaga Y."/>
            <person name="Zwiers L.-H."/>
            <person name="Turgeon B."/>
            <person name="Goodwin S."/>
            <person name="Spatafora J."/>
            <person name="Crous P."/>
            <person name="Grigoriev I."/>
        </authorList>
    </citation>
    <scope>NUCLEOTIDE SEQUENCE</scope>
    <source>
        <strain evidence="5">CBS 121167</strain>
    </source>
</reference>
<dbReference type="CDD" id="cd03766">
    <property type="entry name" value="Gn_AT_II_novel"/>
    <property type="match status" value="1"/>
</dbReference>
<dbReference type="EMBL" id="ML995481">
    <property type="protein sequence ID" value="KAF2143632.1"/>
    <property type="molecule type" value="Genomic_DNA"/>
</dbReference>
<dbReference type="PANTHER" id="PTHR45937:SF1">
    <property type="entry name" value="ASPARAGINE SYNTHETASE DOMAIN-CONTAINING PROTEIN 1"/>
    <property type="match status" value="1"/>
</dbReference>
<dbReference type="Gene3D" id="3.40.50.620">
    <property type="entry name" value="HUPs"/>
    <property type="match status" value="1"/>
</dbReference>
<feature type="domain" description="Glutamine amidotransferase type-2" evidence="4">
    <location>
        <begin position="2"/>
        <end position="193"/>
    </location>
</feature>
<dbReference type="InterPro" id="IPR051857">
    <property type="entry name" value="Asn_synthetase_domain"/>
</dbReference>
<gene>
    <name evidence="5" type="ORF">K452DRAFT_192153</name>
</gene>
<keyword evidence="2" id="KW-0061">Asparagine biosynthesis</keyword>
<evidence type="ECO:0000256" key="3">
    <source>
        <dbReference type="ARBA" id="ARBA00022962"/>
    </source>
</evidence>
<dbReference type="InterPro" id="IPR001962">
    <property type="entry name" value="Asn_synthase"/>
</dbReference>
<protein>
    <recommendedName>
        <fullName evidence="4">Glutamine amidotransferase type-2 domain-containing protein</fullName>
    </recommendedName>
</protein>
<evidence type="ECO:0000259" key="4">
    <source>
        <dbReference type="PROSITE" id="PS51278"/>
    </source>
</evidence>
<name>A0A6A6BHL0_9PEZI</name>
<evidence type="ECO:0000313" key="6">
    <source>
        <dbReference type="Proteomes" id="UP000799438"/>
    </source>
</evidence>
<dbReference type="OrthoDB" id="10252281at2759"/>
<organism evidence="5 6">
    <name type="scientific">Aplosporella prunicola CBS 121167</name>
    <dbReference type="NCBI Taxonomy" id="1176127"/>
    <lineage>
        <taxon>Eukaryota</taxon>
        <taxon>Fungi</taxon>
        <taxon>Dikarya</taxon>
        <taxon>Ascomycota</taxon>
        <taxon>Pezizomycotina</taxon>
        <taxon>Dothideomycetes</taxon>
        <taxon>Dothideomycetes incertae sedis</taxon>
        <taxon>Botryosphaeriales</taxon>
        <taxon>Aplosporellaceae</taxon>
        <taxon>Aplosporella</taxon>
    </lineage>
</organism>
<dbReference type="AlphaFoldDB" id="A0A6A6BHL0"/>
<dbReference type="InterPro" id="IPR029055">
    <property type="entry name" value="Ntn_hydrolases_N"/>
</dbReference>
<evidence type="ECO:0000313" key="5">
    <source>
        <dbReference type="EMBL" id="KAF2143632.1"/>
    </source>
</evidence>
<keyword evidence="3" id="KW-0315">Glutamine amidotransferase</keyword>
<dbReference type="GO" id="GO:0006529">
    <property type="term" value="P:asparagine biosynthetic process"/>
    <property type="evidence" value="ECO:0007669"/>
    <property type="project" value="UniProtKB-KW"/>
</dbReference>
<dbReference type="PANTHER" id="PTHR45937">
    <property type="entry name" value="ASPARAGINE SYNTHETASE DOMAIN-CONTAINING PROTEIN 1"/>
    <property type="match status" value="1"/>
</dbReference>
<feature type="non-terminal residue" evidence="5">
    <location>
        <position position="564"/>
    </location>
</feature>
<dbReference type="SUPFAM" id="SSF52402">
    <property type="entry name" value="Adenine nucleotide alpha hydrolases-like"/>
    <property type="match status" value="1"/>
</dbReference>
<proteinExistence type="predicted"/>
<keyword evidence="1" id="KW-0028">Amino-acid biosynthesis</keyword>
<evidence type="ECO:0000256" key="2">
    <source>
        <dbReference type="ARBA" id="ARBA00022888"/>
    </source>
</evidence>
<dbReference type="InterPro" id="IPR014729">
    <property type="entry name" value="Rossmann-like_a/b/a_fold"/>
</dbReference>